<dbReference type="InterPro" id="IPR017850">
    <property type="entry name" value="Alkaline_phosphatase_core_sf"/>
</dbReference>
<dbReference type="OrthoDB" id="502398at2"/>
<comment type="caution">
    <text evidence="1">The sequence shown here is derived from an EMBL/GenBank/DDBJ whole genome shotgun (WGS) entry which is preliminary data.</text>
</comment>
<name>A0A557QKA4_9RHOO</name>
<dbReference type="AlphaFoldDB" id="A0A557QKA4"/>
<protein>
    <submittedName>
        <fullName evidence="1">Alkaline phosphatase family protein</fullName>
    </submittedName>
</protein>
<evidence type="ECO:0000313" key="1">
    <source>
        <dbReference type="EMBL" id="TVO53329.1"/>
    </source>
</evidence>
<dbReference type="Proteomes" id="UP000319502">
    <property type="component" value="Unassembled WGS sequence"/>
</dbReference>
<dbReference type="Pfam" id="PF01663">
    <property type="entry name" value="Phosphodiest"/>
    <property type="match status" value="1"/>
</dbReference>
<dbReference type="Gene3D" id="3.40.720.10">
    <property type="entry name" value="Alkaline Phosphatase, subunit A"/>
    <property type="match status" value="1"/>
</dbReference>
<proteinExistence type="predicted"/>
<evidence type="ECO:0000313" key="2">
    <source>
        <dbReference type="Proteomes" id="UP000319502"/>
    </source>
</evidence>
<dbReference type="InterPro" id="IPR002591">
    <property type="entry name" value="Phosphodiest/P_Trfase"/>
</dbReference>
<dbReference type="EMBL" id="VMNK01000015">
    <property type="protein sequence ID" value="TVO53329.1"/>
    <property type="molecule type" value="Genomic_DNA"/>
</dbReference>
<keyword evidence="2" id="KW-1185">Reference proteome</keyword>
<gene>
    <name evidence="1" type="ORF">FHP91_16245</name>
</gene>
<accession>A0A557QKA4</accession>
<organism evidence="1 2">
    <name type="scientific">Denitromonas halophila</name>
    <dbReference type="NCBI Taxonomy" id="1629404"/>
    <lineage>
        <taxon>Bacteria</taxon>
        <taxon>Pseudomonadati</taxon>
        <taxon>Pseudomonadota</taxon>
        <taxon>Betaproteobacteria</taxon>
        <taxon>Rhodocyclales</taxon>
        <taxon>Zoogloeaceae</taxon>
        <taxon>Denitromonas</taxon>
    </lineage>
</organism>
<sequence length="401" mass="44142">MAEMTYPRFLDLPETVAPDYRGGGLLNLMASIRQCFGDTRVETPGLRNPDTLPLNAARVVVLLVIDGLGAHDLATRGAGSFLAQHQARTLTSVFPPTTASAITTTLTGIAPAEHGLTGWYIRDDRFGGVLAPLPMVRRDRAPMTGWWRMPRLFPYHSLFQRLDTRSVMVGPESILGSPFNLRHSRGVARRYAYQDLPELESQLVQSVRDLGSLDGFVYAYHADYDALAHQFGIASLECDAHFEALDAMVARVSAQLAGSGALLLVTADHGFIDSPPERQCDIAAEGQLQSYLDGPLWGERRVAYCRVKKAHRAQFELEAISQLGDRFHVVPGPRLIDSGVFGPTAKPSRRLAERVGDFALIGRDNWTLYDWLPNERRFPMLGVHAGISAAEMLIPLVAIPC</sequence>
<reference evidence="1 2" key="1">
    <citation type="submission" date="2019-07" db="EMBL/GenBank/DDBJ databases">
        <title>The pathways for chlorine oxyanion respiration interact through the shared metabolite chlorate.</title>
        <authorList>
            <person name="Barnum T.P."/>
            <person name="Cheng Y."/>
            <person name="Hill K.A."/>
            <person name="Lucas L.N."/>
            <person name="Carlson H.K."/>
            <person name="Coates J.D."/>
        </authorList>
    </citation>
    <scope>NUCLEOTIDE SEQUENCE [LARGE SCALE GENOMIC DNA]</scope>
    <source>
        <strain evidence="1 2">SFB-3</strain>
    </source>
</reference>
<dbReference type="SUPFAM" id="SSF53649">
    <property type="entry name" value="Alkaline phosphatase-like"/>
    <property type="match status" value="1"/>
</dbReference>